<gene>
    <name evidence="2" type="ORF">RDB_LOCUS176646</name>
</gene>
<evidence type="ECO:0000313" key="3">
    <source>
        <dbReference type="Proteomes" id="UP000663846"/>
    </source>
</evidence>
<dbReference type="Gene3D" id="1.10.510.10">
    <property type="entry name" value="Transferase(Phosphotransferase) domain 1"/>
    <property type="match status" value="3"/>
</dbReference>
<evidence type="ECO:0000259" key="1">
    <source>
        <dbReference type="PROSITE" id="PS50011"/>
    </source>
</evidence>
<dbReference type="PANTHER" id="PTHR44329">
    <property type="entry name" value="SERINE/THREONINE-PROTEIN KINASE TNNI3K-RELATED"/>
    <property type="match status" value="1"/>
</dbReference>
<dbReference type="InterPro" id="IPR008266">
    <property type="entry name" value="Tyr_kinase_AS"/>
</dbReference>
<dbReference type="Proteomes" id="UP000663846">
    <property type="component" value="Unassembled WGS sequence"/>
</dbReference>
<reference evidence="2" key="1">
    <citation type="submission" date="2021-01" db="EMBL/GenBank/DDBJ databases">
        <authorList>
            <person name="Kaushik A."/>
        </authorList>
    </citation>
    <scope>NUCLEOTIDE SEQUENCE</scope>
    <source>
        <strain evidence="2">AG1-1C</strain>
    </source>
</reference>
<dbReference type="SUPFAM" id="SSF56112">
    <property type="entry name" value="Protein kinase-like (PK-like)"/>
    <property type="match status" value="3"/>
</dbReference>
<dbReference type="PANTHER" id="PTHR44329:SF214">
    <property type="entry name" value="PROTEIN KINASE DOMAIN-CONTAINING PROTEIN"/>
    <property type="match status" value="1"/>
</dbReference>
<dbReference type="SMART" id="SM00220">
    <property type="entry name" value="S_TKc"/>
    <property type="match status" value="3"/>
</dbReference>
<name>A0A8H3C1L3_9AGAM</name>
<dbReference type="InterPro" id="IPR011009">
    <property type="entry name" value="Kinase-like_dom_sf"/>
</dbReference>
<dbReference type="InterPro" id="IPR008271">
    <property type="entry name" value="Ser/Thr_kinase_AS"/>
</dbReference>
<dbReference type="GO" id="GO:0004674">
    <property type="term" value="F:protein serine/threonine kinase activity"/>
    <property type="evidence" value="ECO:0007669"/>
    <property type="project" value="TreeGrafter"/>
</dbReference>
<dbReference type="PROSITE" id="PS00108">
    <property type="entry name" value="PROTEIN_KINASE_ST"/>
    <property type="match status" value="2"/>
</dbReference>
<dbReference type="GO" id="GO:0005524">
    <property type="term" value="F:ATP binding"/>
    <property type="evidence" value="ECO:0007669"/>
    <property type="project" value="InterPro"/>
</dbReference>
<comment type="caution">
    <text evidence="2">The sequence shown here is derived from an EMBL/GenBank/DDBJ whole genome shotgun (WGS) entry which is preliminary data.</text>
</comment>
<organism evidence="2 3">
    <name type="scientific">Rhizoctonia solani</name>
    <dbReference type="NCBI Taxonomy" id="456999"/>
    <lineage>
        <taxon>Eukaryota</taxon>
        <taxon>Fungi</taxon>
        <taxon>Dikarya</taxon>
        <taxon>Basidiomycota</taxon>
        <taxon>Agaricomycotina</taxon>
        <taxon>Agaricomycetes</taxon>
        <taxon>Cantharellales</taxon>
        <taxon>Ceratobasidiaceae</taxon>
        <taxon>Rhizoctonia</taxon>
    </lineage>
</organism>
<feature type="domain" description="Protein kinase" evidence="1">
    <location>
        <begin position="1"/>
        <end position="199"/>
    </location>
</feature>
<feature type="domain" description="Protein kinase" evidence="1">
    <location>
        <begin position="595"/>
        <end position="870"/>
    </location>
</feature>
<feature type="domain" description="Protein kinase" evidence="1">
    <location>
        <begin position="275"/>
        <end position="538"/>
    </location>
</feature>
<sequence length="873" mass="96236">MIGVAKLHGRIAMVSPWMENGDLRWFLSQRPKVNRCTLCIQISEAVVYLHEKRIAHGDIKGANILISQDYAVKLTDFGSATIKSTSLRLLTSSSTTNPAISIRWAAPEIVEGITKCTAEGDIYALGMTILEIITGSVPYAGFRDIAVLNRVINKLHPERPVEYIPRGHEHTELLWSLLTSCWKYDPQDRPAASAVHDELAHIAQAESTNPALYDAPGSLGLLGGSTTVSTTRIQRSANNSGTLGQIGSATSLEEILQHLVGHGCVNLTQRIDSSQSSELPLSSGNFRDIYRGTLQDGTLIRLESLRFQAGVAGDGRKLLKHTAHEIYAWSKCQHSNILQLIGVAQYRGRLAMISPWVEHNDLILFLSQQRYSQIARLKLCIQLADAVAYLHAEGMVHGDIKASNVTLAQDMSVKLAGFGNMALRDYTLAFTPTTHGLGISIRWAAPEIVEGGTRLSSEADIYALGMEIITGSVPYSRLRDVAVLNKITNQIHPTRPLDQMPLENELSSRIWTLLTNCWKYDARDRPSATSVREEMERVGDVWAHARSSLDEGSSVGTPVSATGGGLLNAFESIEQIMANFSNRGCNDITDQLVTPESNIPHSVGSYGEVYRAALLGGSQVQIRCLGLQASMFETNMKAFKRAERELSKWSRCQHPHVLNLVGVARYHGQVAIVSPWMENGDLAHLLSYQPNLVDRFIMVNQVADAVAYLHEQQIVHGDIRASNVLVSKEHKAMLTGFEIVSLEELSLAFTSTTSSAGVWGSIRWAAPEILRGEVHRSTAADVYSLGMTILEIISGKVPYFGVKDAAVIFKVSQGGICPMRPELHFPSSYREADILWSLLVRCWGYDPSSRPSAKVVLEQLQNIPDKRLWVKHR</sequence>
<dbReference type="PROSITE" id="PS50011">
    <property type="entry name" value="PROTEIN_KINASE_DOM"/>
    <property type="match status" value="3"/>
</dbReference>
<dbReference type="PROSITE" id="PS00109">
    <property type="entry name" value="PROTEIN_KINASE_TYR"/>
    <property type="match status" value="1"/>
</dbReference>
<dbReference type="AlphaFoldDB" id="A0A8H3C1L3"/>
<dbReference type="InterPro" id="IPR001245">
    <property type="entry name" value="Ser-Thr/Tyr_kinase_cat_dom"/>
</dbReference>
<dbReference type="Pfam" id="PF07714">
    <property type="entry name" value="PK_Tyr_Ser-Thr"/>
    <property type="match status" value="3"/>
</dbReference>
<proteinExistence type="predicted"/>
<dbReference type="InterPro" id="IPR000719">
    <property type="entry name" value="Prot_kinase_dom"/>
</dbReference>
<accession>A0A8H3C1L3</accession>
<dbReference type="InterPro" id="IPR051681">
    <property type="entry name" value="Ser/Thr_Kinases-Pseudokinases"/>
</dbReference>
<protein>
    <recommendedName>
        <fullName evidence="1">Protein kinase domain-containing protein</fullName>
    </recommendedName>
</protein>
<evidence type="ECO:0000313" key="2">
    <source>
        <dbReference type="EMBL" id="CAE6471781.1"/>
    </source>
</evidence>
<dbReference type="EMBL" id="CAJMWS010001035">
    <property type="protein sequence ID" value="CAE6471781.1"/>
    <property type="molecule type" value="Genomic_DNA"/>
</dbReference>